<evidence type="ECO:0000313" key="2">
    <source>
        <dbReference type="EMBL" id="MBP0481444.1"/>
    </source>
</evidence>
<dbReference type="Proteomes" id="UP000675940">
    <property type="component" value="Unassembled WGS sequence"/>
</dbReference>
<dbReference type="InterPro" id="IPR039375">
    <property type="entry name" value="NodN-like"/>
</dbReference>
<feature type="domain" description="MaoC-like" evidence="1">
    <location>
        <begin position="11"/>
        <end position="113"/>
    </location>
</feature>
<protein>
    <submittedName>
        <fullName evidence="2">MaoC family dehydratase</fullName>
    </submittedName>
</protein>
<dbReference type="AlphaFoldDB" id="A0A940S1Y7"/>
<dbReference type="InterPro" id="IPR029069">
    <property type="entry name" value="HotDog_dom_sf"/>
</dbReference>
<name>A0A940S1Y7_9RHOB</name>
<sequence>MLADELRMMAPRDSDWFTLDATRVKAFADATEDWQDIHLEEGFASQTPFGGTIAHGFLTLSMLSAMSYQVTADLKGVASSVNYGFDRIRFVSPVRVGRRVRGRFSVAGVDEGRPKGAPEDAPAAWLDVHWEVEVEIEGEARPALVASWITRFYV</sequence>
<dbReference type="Pfam" id="PF01575">
    <property type="entry name" value="MaoC_dehydratas"/>
    <property type="match status" value="1"/>
</dbReference>
<reference evidence="2" key="1">
    <citation type="submission" date="2021-03" db="EMBL/GenBank/DDBJ databases">
        <title>Sagittula salina sp. nov. strain M10.9X isolated from the marine waste.</title>
        <authorList>
            <person name="Satari L."/>
            <person name="Molina-Menor E."/>
            <person name="Vidal-Verdu A."/>
            <person name="Pascual J."/>
            <person name="Pereto J."/>
            <person name="Porcar M."/>
        </authorList>
    </citation>
    <scope>NUCLEOTIDE SEQUENCE</scope>
    <source>
        <strain evidence="2">M10.9X</strain>
    </source>
</reference>
<dbReference type="SUPFAM" id="SSF54637">
    <property type="entry name" value="Thioesterase/thiol ester dehydrase-isomerase"/>
    <property type="match status" value="1"/>
</dbReference>
<comment type="caution">
    <text evidence="2">The sequence shown here is derived from an EMBL/GenBank/DDBJ whole genome shotgun (WGS) entry which is preliminary data.</text>
</comment>
<accession>A0A940S1Y7</accession>
<evidence type="ECO:0000313" key="3">
    <source>
        <dbReference type="Proteomes" id="UP000675940"/>
    </source>
</evidence>
<evidence type="ECO:0000259" key="1">
    <source>
        <dbReference type="Pfam" id="PF01575"/>
    </source>
</evidence>
<dbReference type="EMBL" id="JAGISH010000001">
    <property type="protein sequence ID" value="MBP0481444.1"/>
    <property type="molecule type" value="Genomic_DNA"/>
</dbReference>
<dbReference type="RefSeq" id="WP_209359137.1">
    <property type="nucleotide sequence ID" value="NZ_JAGISH010000001.1"/>
</dbReference>
<dbReference type="CDD" id="cd03450">
    <property type="entry name" value="NodN"/>
    <property type="match status" value="1"/>
</dbReference>
<dbReference type="InterPro" id="IPR002539">
    <property type="entry name" value="MaoC-like_dom"/>
</dbReference>
<proteinExistence type="predicted"/>
<dbReference type="PANTHER" id="PTHR42993">
    <property type="entry name" value="MAOC-LIKE DEHYDRATASE DOMAIN-CONTAINING PROTEIN"/>
    <property type="match status" value="1"/>
</dbReference>
<gene>
    <name evidence="2" type="ORF">J5474_02930</name>
</gene>
<keyword evidence="3" id="KW-1185">Reference proteome</keyword>
<organism evidence="2 3">
    <name type="scientific">Sagittula salina</name>
    <dbReference type="NCBI Taxonomy" id="2820268"/>
    <lineage>
        <taxon>Bacteria</taxon>
        <taxon>Pseudomonadati</taxon>
        <taxon>Pseudomonadota</taxon>
        <taxon>Alphaproteobacteria</taxon>
        <taxon>Rhodobacterales</taxon>
        <taxon>Roseobacteraceae</taxon>
        <taxon>Sagittula</taxon>
    </lineage>
</organism>
<dbReference type="Gene3D" id="3.10.129.10">
    <property type="entry name" value="Hotdog Thioesterase"/>
    <property type="match status" value="1"/>
</dbReference>
<dbReference type="PANTHER" id="PTHR42993:SF1">
    <property type="entry name" value="MAOC-LIKE DEHYDRATASE DOMAIN-CONTAINING PROTEIN"/>
    <property type="match status" value="1"/>
</dbReference>